<keyword evidence="1" id="KW-0732">Signal</keyword>
<sequence>MKTFFLACFTLVLSGCASLSQYSAYSVSNSELEQVLDSQLGALQAKSDLAGIPLTLSVDDMKVNIGPEGRDVVQLGTFATANMKVLGFEYPAKLALELEGTPYYDSDKKAIFVRSLALLNSSVEAGGYKGNLAPVSDQVMALLNQYLDTHPVYTLDTSDTAVRLLTSVPLDLTIEQGKLTLKP</sequence>
<gene>
    <name evidence="2" type="ORF">ACFQ45_01300</name>
</gene>
<dbReference type="EMBL" id="JBHTMN010000003">
    <property type="protein sequence ID" value="MFD1381982.1"/>
    <property type="molecule type" value="Genomic_DNA"/>
</dbReference>
<dbReference type="PROSITE" id="PS51257">
    <property type="entry name" value="PROKAR_LIPOPROTEIN"/>
    <property type="match status" value="1"/>
</dbReference>
<accession>A0ABW4AVM8</accession>
<dbReference type="Proteomes" id="UP001597059">
    <property type="component" value="Unassembled WGS sequence"/>
</dbReference>
<organism evidence="2 3">
    <name type="scientific">Rhodanobacter aciditrophus</name>
    <dbReference type="NCBI Taxonomy" id="1623218"/>
    <lineage>
        <taxon>Bacteria</taxon>
        <taxon>Pseudomonadati</taxon>
        <taxon>Pseudomonadota</taxon>
        <taxon>Gammaproteobacteria</taxon>
        <taxon>Lysobacterales</taxon>
        <taxon>Rhodanobacteraceae</taxon>
        <taxon>Rhodanobacter</taxon>
    </lineage>
</organism>
<protein>
    <submittedName>
        <fullName evidence="2">DUF1439 domain-containing protein</fullName>
    </submittedName>
</protein>
<feature type="chain" id="PRO_5046833329" evidence="1">
    <location>
        <begin position="18"/>
        <end position="183"/>
    </location>
</feature>
<dbReference type="Gene3D" id="3.15.10.40">
    <property type="entry name" value="Uncharacterised protein PF07273, DUF1439"/>
    <property type="match status" value="1"/>
</dbReference>
<feature type="signal peptide" evidence="1">
    <location>
        <begin position="1"/>
        <end position="17"/>
    </location>
</feature>
<keyword evidence="3" id="KW-1185">Reference proteome</keyword>
<name>A0ABW4AVM8_9GAMM</name>
<dbReference type="RefSeq" id="WP_377364522.1">
    <property type="nucleotide sequence ID" value="NZ_JBHTMN010000003.1"/>
</dbReference>
<comment type="caution">
    <text evidence="2">The sequence shown here is derived from an EMBL/GenBank/DDBJ whole genome shotgun (WGS) entry which is preliminary data.</text>
</comment>
<reference evidence="3" key="1">
    <citation type="journal article" date="2019" name="Int. J. Syst. Evol. Microbiol.">
        <title>The Global Catalogue of Microorganisms (GCM) 10K type strain sequencing project: providing services to taxonomists for standard genome sequencing and annotation.</title>
        <authorList>
            <consortium name="The Broad Institute Genomics Platform"/>
            <consortium name="The Broad Institute Genome Sequencing Center for Infectious Disease"/>
            <person name="Wu L."/>
            <person name="Ma J."/>
        </authorList>
    </citation>
    <scope>NUCLEOTIDE SEQUENCE [LARGE SCALE GENOMIC DNA]</scope>
    <source>
        <strain evidence="3">JCM 30774</strain>
    </source>
</reference>
<evidence type="ECO:0000313" key="2">
    <source>
        <dbReference type="EMBL" id="MFD1381982.1"/>
    </source>
</evidence>
<proteinExistence type="predicted"/>
<dbReference type="InterPro" id="IPR010835">
    <property type="entry name" value="DUF1439"/>
</dbReference>
<evidence type="ECO:0000313" key="3">
    <source>
        <dbReference type="Proteomes" id="UP001597059"/>
    </source>
</evidence>
<evidence type="ECO:0000256" key="1">
    <source>
        <dbReference type="SAM" id="SignalP"/>
    </source>
</evidence>
<dbReference type="Pfam" id="PF07273">
    <property type="entry name" value="DUF1439"/>
    <property type="match status" value="1"/>
</dbReference>